<evidence type="ECO:0000256" key="9">
    <source>
        <dbReference type="ARBA" id="ARBA00030642"/>
    </source>
</evidence>
<proteinExistence type="inferred from homology"/>
<dbReference type="AlphaFoldDB" id="A0A4Q7DIT5"/>
<dbReference type="GO" id="GO:0003755">
    <property type="term" value="F:peptidyl-prolyl cis-trans isomerase activity"/>
    <property type="evidence" value="ECO:0007669"/>
    <property type="project" value="InterPro"/>
</dbReference>
<dbReference type="InterPro" id="IPR000297">
    <property type="entry name" value="PPIase_PpiC"/>
</dbReference>
<dbReference type="InterPro" id="IPR027304">
    <property type="entry name" value="Trigger_fact/SurA_dom_sf"/>
</dbReference>
<keyword evidence="4" id="KW-0997">Cell inner membrane</keyword>
<keyword evidence="5 14" id="KW-0812">Transmembrane</keyword>
<evidence type="ECO:0000313" key="16">
    <source>
        <dbReference type="EMBL" id="RZI45914.1"/>
    </source>
</evidence>
<evidence type="ECO:0000256" key="5">
    <source>
        <dbReference type="ARBA" id="ARBA00022692"/>
    </source>
</evidence>
<evidence type="ECO:0000313" key="17">
    <source>
        <dbReference type="Proteomes" id="UP000293550"/>
    </source>
</evidence>
<dbReference type="RefSeq" id="WP_130154165.1">
    <property type="nucleotide sequence ID" value="NZ_SCFB01000006.1"/>
</dbReference>
<feature type="domain" description="PpiC" evidence="15">
    <location>
        <begin position="247"/>
        <end position="364"/>
    </location>
</feature>
<feature type="transmembrane region" description="Helical" evidence="14">
    <location>
        <begin position="12"/>
        <end position="31"/>
    </location>
</feature>
<dbReference type="Gene3D" id="1.10.4030.10">
    <property type="entry name" value="Porin chaperone SurA, peptide-binding domain"/>
    <property type="match status" value="1"/>
</dbReference>
<dbReference type="GO" id="GO:0005886">
    <property type="term" value="C:plasma membrane"/>
    <property type="evidence" value="ECO:0007669"/>
    <property type="project" value="UniProtKB-SubCell"/>
</dbReference>
<dbReference type="PANTHER" id="PTHR47529">
    <property type="entry name" value="PEPTIDYL-PROLYL CIS-TRANS ISOMERASE D"/>
    <property type="match status" value="1"/>
</dbReference>
<dbReference type="Pfam" id="PF13145">
    <property type="entry name" value="Rotamase_2"/>
    <property type="match status" value="1"/>
</dbReference>
<sequence length="640" mass="71942">MLQSFREQSGKWFIKVLFGAIIASFVIWGIGDIIRGYGQNRPIAKVGNQSISYDRYATALQQEISRIQQIIKERVAPAQLQQLGVYQQVLDQLINQSVLEQELERSKLTVSDSLVRNQIHSIPTFQQNGTFNRQLFDELLRNNGLSEQAFLKDIKQSLLSQQLVAPLTVGMMLPTFYQDLLFKSLSENKVFTFVMVPFEKMKLTNNPTMEDFKLHFTQHQDQYAVPEFRSVTLVLVKTKSLLAQIPVSEDEIKQEYEAQAAQFTKPEQRSVKSLTYVTQDQVVEAAKLISKGQPLELVAKAVKGGRVEDLGVVEKANLPEIAADVVYSLEPNKASEMVDTGFGYTIYLVTKIIPETLQPLSEVKAQIQENLRLQKFGDSLTDLRNKIEDSLAGGEKLEDVAKANQLPIEAVPTFNQKGLSKDGKPVLASLPVPVIKQIVEQTFSLAEGAQSPVVEANQDYFFVVQVNKIDAPYAPEFEAVKHYVEKDLLLEKKNEAAAKLAQSMTQQVKSLSDLARLASQHGLSIITNQTLSRADFSSEKKDKLNDLQKNLSPDLLAKALQLPVNQATYGFLADNRGLAVVMLQRVEPFKVDQEKRKKFGGLLKDMVEKDIMALLMQNFRTHFKVSIDQDLMKRMTQDAG</sequence>
<dbReference type="OrthoDB" id="9768393at2"/>
<evidence type="ECO:0000256" key="14">
    <source>
        <dbReference type="SAM" id="Phobius"/>
    </source>
</evidence>
<keyword evidence="17" id="KW-1185">Reference proteome</keyword>
<dbReference type="InterPro" id="IPR052029">
    <property type="entry name" value="PpiD_chaperone"/>
</dbReference>
<evidence type="ECO:0000256" key="10">
    <source>
        <dbReference type="ARBA" id="ARBA00031484"/>
    </source>
</evidence>
<comment type="caution">
    <text evidence="16">The sequence shown here is derived from an EMBL/GenBank/DDBJ whole genome shotgun (WGS) entry which is preliminary data.</text>
</comment>
<evidence type="ECO:0000256" key="7">
    <source>
        <dbReference type="ARBA" id="ARBA00023136"/>
    </source>
</evidence>
<gene>
    <name evidence="16" type="ORF">EQU50_05645</name>
</gene>
<evidence type="ECO:0000259" key="15">
    <source>
        <dbReference type="Pfam" id="PF13145"/>
    </source>
</evidence>
<evidence type="ECO:0000256" key="2">
    <source>
        <dbReference type="ARBA" id="ARBA00018370"/>
    </source>
</evidence>
<protein>
    <recommendedName>
        <fullName evidence="2">Parvulin-like PPIase</fullName>
    </recommendedName>
    <alternativeName>
        <fullName evidence="9">Peptidyl-prolyl cis-trans isomerase plp</fullName>
    </alternativeName>
    <alternativeName>
        <fullName evidence="12">Periplasmic chaperone PpiD</fullName>
    </alternativeName>
    <alternativeName>
        <fullName evidence="13">Periplasmic folding chaperone</fullName>
    </alternativeName>
    <alternativeName>
        <fullName evidence="10">Rotamase plp</fullName>
    </alternativeName>
</protein>
<evidence type="ECO:0000256" key="13">
    <source>
        <dbReference type="ARBA" id="ARBA00042775"/>
    </source>
</evidence>
<keyword evidence="8" id="KW-0143">Chaperone</keyword>
<keyword evidence="7 14" id="KW-0472">Membrane</keyword>
<dbReference type="SUPFAM" id="SSF109998">
    <property type="entry name" value="Triger factor/SurA peptide-binding domain-like"/>
    <property type="match status" value="1"/>
</dbReference>
<comment type="similarity">
    <text evidence="11">Belongs to the PpiD chaperone family.</text>
</comment>
<evidence type="ECO:0000256" key="8">
    <source>
        <dbReference type="ARBA" id="ARBA00023186"/>
    </source>
</evidence>
<keyword evidence="6 14" id="KW-1133">Transmembrane helix</keyword>
<evidence type="ECO:0000256" key="12">
    <source>
        <dbReference type="ARBA" id="ARBA00040743"/>
    </source>
</evidence>
<dbReference type="EMBL" id="SCFB01000006">
    <property type="protein sequence ID" value="RZI45914.1"/>
    <property type="molecule type" value="Genomic_DNA"/>
</dbReference>
<accession>A0A4Q7DIT5</accession>
<dbReference type="SUPFAM" id="SSF54534">
    <property type="entry name" value="FKBP-like"/>
    <property type="match status" value="1"/>
</dbReference>
<keyword evidence="3" id="KW-1003">Cell membrane</keyword>
<dbReference type="Pfam" id="PF13624">
    <property type="entry name" value="SurA_N_3"/>
    <property type="match status" value="1"/>
</dbReference>
<dbReference type="PANTHER" id="PTHR47529:SF1">
    <property type="entry name" value="PERIPLASMIC CHAPERONE PPID"/>
    <property type="match status" value="1"/>
</dbReference>
<name>A0A4Q7DIT5_9PROT</name>
<evidence type="ECO:0000256" key="6">
    <source>
        <dbReference type="ARBA" id="ARBA00022989"/>
    </source>
</evidence>
<evidence type="ECO:0000256" key="11">
    <source>
        <dbReference type="ARBA" id="ARBA00038408"/>
    </source>
</evidence>
<evidence type="ECO:0000256" key="4">
    <source>
        <dbReference type="ARBA" id="ARBA00022519"/>
    </source>
</evidence>
<reference evidence="16 17" key="1">
    <citation type="submission" date="2018-10" db="EMBL/GenBank/DDBJ databases">
        <title>An updated phylogeny of the Alphaproteobacteria reveals that the parasitic Rickettsiales and Holosporales have independent origins.</title>
        <authorList>
            <person name="Munoz-Gomez S.A."/>
            <person name="Hess S."/>
            <person name="Burger G."/>
            <person name="Lang B.F."/>
            <person name="Susko E."/>
            <person name="Slamovits C.H."/>
            <person name="Roger A.J."/>
        </authorList>
    </citation>
    <scope>NUCLEOTIDE SEQUENCE [LARGE SCALE GENOMIC DNA]</scope>
    <source>
        <strain evidence="16">HOLO01</strain>
    </source>
</reference>
<evidence type="ECO:0000256" key="3">
    <source>
        <dbReference type="ARBA" id="ARBA00022475"/>
    </source>
</evidence>
<dbReference type="InterPro" id="IPR046357">
    <property type="entry name" value="PPIase_dom_sf"/>
</dbReference>
<dbReference type="Proteomes" id="UP000293550">
    <property type="component" value="Unassembled WGS sequence"/>
</dbReference>
<dbReference type="Gene3D" id="3.10.50.40">
    <property type="match status" value="1"/>
</dbReference>
<comment type="subcellular location">
    <subcellularLocation>
        <location evidence="1">Cell inner membrane</location>
        <topology evidence="1">Single-pass type II membrane protein</topology>
        <orientation evidence="1">Periplasmic side</orientation>
    </subcellularLocation>
</comment>
<organism evidence="16 17">
    <name type="scientific">Candidatus Finniella inopinata</name>
    <dbReference type="NCBI Taxonomy" id="1696036"/>
    <lineage>
        <taxon>Bacteria</taxon>
        <taxon>Pseudomonadati</taxon>
        <taxon>Pseudomonadota</taxon>
        <taxon>Alphaproteobacteria</taxon>
        <taxon>Holosporales</taxon>
        <taxon>Candidatus Paracaedibacteraceae</taxon>
        <taxon>Candidatus Finniella</taxon>
    </lineage>
</organism>
<evidence type="ECO:0000256" key="1">
    <source>
        <dbReference type="ARBA" id="ARBA00004382"/>
    </source>
</evidence>